<evidence type="ECO:0000256" key="4">
    <source>
        <dbReference type="ARBA" id="ARBA00022692"/>
    </source>
</evidence>
<organism evidence="20 21">
    <name type="scientific">Aplysia californica</name>
    <name type="common">California sea hare</name>
    <dbReference type="NCBI Taxonomy" id="6500"/>
    <lineage>
        <taxon>Eukaryota</taxon>
        <taxon>Metazoa</taxon>
        <taxon>Spiralia</taxon>
        <taxon>Lophotrochozoa</taxon>
        <taxon>Mollusca</taxon>
        <taxon>Gastropoda</taxon>
        <taxon>Heterobranchia</taxon>
        <taxon>Euthyneura</taxon>
        <taxon>Tectipleura</taxon>
        <taxon>Aplysiida</taxon>
        <taxon>Aplysioidea</taxon>
        <taxon>Aplysiidae</taxon>
        <taxon>Aplysia</taxon>
    </lineage>
</organism>
<keyword evidence="10" id="KW-0411">Iron-sulfur</keyword>
<evidence type="ECO:0000256" key="1">
    <source>
        <dbReference type="ARBA" id="ARBA00001962"/>
    </source>
</evidence>
<keyword evidence="5" id="KW-0001">2Fe-2S</keyword>
<keyword evidence="11 17" id="KW-0472">Membrane</keyword>
<evidence type="ECO:0000256" key="7">
    <source>
        <dbReference type="ARBA" id="ARBA00022989"/>
    </source>
</evidence>
<dbReference type="PANTHER" id="PTHR21266:SF32">
    <property type="entry name" value="CHOLESTEROL 7-DESATURASE NVD"/>
    <property type="match status" value="1"/>
</dbReference>
<dbReference type="InterPro" id="IPR017941">
    <property type="entry name" value="Rieske_2Fe-2S"/>
</dbReference>
<evidence type="ECO:0000256" key="3">
    <source>
        <dbReference type="ARBA" id="ARBA00004972"/>
    </source>
</evidence>
<evidence type="ECO:0000313" key="20">
    <source>
        <dbReference type="Proteomes" id="UP000694888"/>
    </source>
</evidence>
<keyword evidence="6" id="KW-0479">Metal-binding</keyword>
<dbReference type="Pfam" id="PF00355">
    <property type="entry name" value="Rieske"/>
    <property type="match status" value="1"/>
</dbReference>
<evidence type="ECO:0000256" key="9">
    <source>
        <dbReference type="ARBA" id="ARBA00023004"/>
    </source>
</evidence>
<keyword evidence="18" id="KW-0732">Signal</keyword>
<keyword evidence="7 17" id="KW-1133">Transmembrane helix</keyword>
<dbReference type="PROSITE" id="PS51296">
    <property type="entry name" value="RIESKE"/>
    <property type="match status" value="1"/>
</dbReference>
<evidence type="ECO:0000256" key="8">
    <source>
        <dbReference type="ARBA" id="ARBA00023002"/>
    </source>
</evidence>
<gene>
    <name evidence="21" type="primary">LOC106012081</name>
</gene>
<dbReference type="GeneID" id="106012081"/>
<dbReference type="InterPro" id="IPR045605">
    <property type="entry name" value="KshA-like_C"/>
</dbReference>
<name>A0ABM1A239_APLCA</name>
<evidence type="ECO:0000256" key="17">
    <source>
        <dbReference type="SAM" id="Phobius"/>
    </source>
</evidence>
<keyword evidence="20" id="KW-1185">Reference proteome</keyword>
<evidence type="ECO:0000256" key="5">
    <source>
        <dbReference type="ARBA" id="ARBA00022714"/>
    </source>
</evidence>
<keyword evidence="9" id="KW-0408">Iron</keyword>
<comment type="cofactor">
    <cofactor evidence="1">
        <name>Fe cation</name>
        <dbReference type="ChEBI" id="CHEBI:24875"/>
    </cofactor>
</comment>
<evidence type="ECO:0000313" key="21">
    <source>
        <dbReference type="RefSeq" id="XP_012939271.1"/>
    </source>
</evidence>
<sequence length="467" mass="52798">MIQGRVLVLICVLILAVSASVSETIRQIPLMEVGSLWVKAVETLASRLLTAVTTVPDMTDPLTYAKLAVLAGVLYGVWAVFFRPLNRVRKLGDIGYIPEGAYSTKETASMVQKRRKVGKIPPPYPNGWFGIMESFLLKKGEAKTVSMLGQNLAVFRDETGTAHVLDAYCPHMGANLAVGGRVLDGCIECPFHAWRFRGVDGKCVSIPYTEKIPDVARVKSWPVCERSGWIFMWHHAEGADPTWEIPRLEEVDSGAWVYRGRTEHHINAHIEEIPENGADVVHLGHVHGPIMTAGVNLHNMWDKWWSFAKHHWTANWQQCPEPDGHVGALKLTHNISVFGITIPMMNLQVSARQIGPALVYLEFKSFFGSGVFIQTVTPLEPLLQKVVHNIYVTSWMPTCIAKFYMVGEAIQVERDVMIWNNKQYEARPMFVKSKEDSLIAKHRRWYSQFYPAKEKNESIFQKDTLEF</sequence>
<dbReference type="Pfam" id="PF19298">
    <property type="entry name" value="KshA_C"/>
    <property type="match status" value="1"/>
</dbReference>
<dbReference type="InterPro" id="IPR050584">
    <property type="entry name" value="Cholesterol_7-desaturase"/>
</dbReference>
<dbReference type="Gene3D" id="2.102.10.10">
    <property type="entry name" value="Rieske [2Fe-2S] iron-sulphur domain"/>
    <property type="match status" value="1"/>
</dbReference>
<evidence type="ECO:0000256" key="13">
    <source>
        <dbReference type="ARBA" id="ARBA00025729"/>
    </source>
</evidence>
<dbReference type="InterPro" id="IPR036922">
    <property type="entry name" value="Rieske_2Fe-2S_sf"/>
</dbReference>
<dbReference type="RefSeq" id="XP_012939271.1">
    <property type="nucleotide sequence ID" value="XM_013083817.2"/>
</dbReference>
<evidence type="ECO:0000256" key="6">
    <source>
        <dbReference type="ARBA" id="ARBA00022723"/>
    </source>
</evidence>
<comment type="catalytic activity">
    <reaction evidence="15">
        <text>cholesterol + NADH + O2 + H(+) = 7-dehydrocholesterol + NAD(+) + 2 H2O</text>
        <dbReference type="Rhea" id="RHEA:51644"/>
        <dbReference type="ChEBI" id="CHEBI:15377"/>
        <dbReference type="ChEBI" id="CHEBI:15378"/>
        <dbReference type="ChEBI" id="CHEBI:15379"/>
        <dbReference type="ChEBI" id="CHEBI:16113"/>
        <dbReference type="ChEBI" id="CHEBI:17759"/>
        <dbReference type="ChEBI" id="CHEBI:57540"/>
        <dbReference type="ChEBI" id="CHEBI:57945"/>
        <dbReference type="EC" id="1.14.19.21"/>
    </reaction>
    <physiologicalReaction direction="left-to-right" evidence="15">
        <dbReference type="Rhea" id="RHEA:51645"/>
    </physiologicalReaction>
</comment>
<dbReference type="SUPFAM" id="SSF50022">
    <property type="entry name" value="ISP domain"/>
    <property type="match status" value="1"/>
</dbReference>
<evidence type="ECO:0000256" key="10">
    <source>
        <dbReference type="ARBA" id="ARBA00023014"/>
    </source>
</evidence>
<dbReference type="Gene3D" id="3.90.380.10">
    <property type="entry name" value="Naphthalene 1,2-dioxygenase Alpha Subunit, Chain A, domain 1"/>
    <property type="match status" value="1"/>
</dbReference>
<feature type="signal peptide" evidence="18">
    <location>
        <begin position="1"/>
        <end position="19"/>
    </location>
</feature>
<comment type="catalytic activity">
    <reaction evidence="16">
        <text>cholesterol + NADPH + O2 + H(+) = 7-dehydrocholesterol + NADP(+) + 2 H2O</text>
        <dbReference type="Rhea" id="RHEA:45024"/>
        <dbReference type="ChEBI" id="CHEBI:15377"/>
        <dbReference type="ChEBI" id="CHEBI:15378"/>
        <dbReference type="ChEBI" id="CHEBI:15379"/>
        <dbReference type="ChEBI" id="CHEBI:16113"/>
        <dbReference type="ChEBI" id="CHEBI:17759"/>
        <dbReference type="ChEBI" id="CHEBI:57783"/>
        <dbReference type="ChEBI" id="CHEBI:58349"/>
        <dbReference type="EC" id="1.14.19.21"/>
    </reaction>
    <physiologicalReaction direction="left-to-right" evidence="16">
        <dbReference type="Rhea" id="RHEA:45025"/>
    </physiologicalReaction>
</comment>
<accession>A0ABM1A239</accession>
<keyword evidence="4 17" id="KW-0812">Transmembrane</keyword>
<feature type="domain" description="Rieske" evidence="19">
    <location>
        <begin position="128"/>
        <end position="232"/>
    </location>
</feature>
<evidence type="ECO:0000259" key="19">
    <source>
        <dbReference type="PROSITE" id="PS51296"/>
    </source>
</evidence>
<dbReference type="EC" id="1.14.19.21" evidence="14"/>
<evidence type="ECO:0000256" key="15">
    <source>
        <dbReference type="ARBA" id="ARBA00047853"/>
    </source>
</evidence>
<proteinExistence type="inferred from homology"/>
<evidence type="ECO:0000256" key="18">
    <source>
        <dbReference type="SAM" id="SignalP"/>
    </source>
</evidence>
<keyword evidence="8" id="KW-0560">Oxidoreductase</keyword>
<evidence type="ECO:0000256" key="16">
    <source>
        <dbReference type="ARBA" id="ARBA00049548"/>
    </source>
</evidence>
<dbReference type="SUPFAM" id="SSF55961">
    <property type="entry name" value="Bet v1-like"/>
    <property type="match status" value="1"/>
</dbReference>
<dbReference type="Proteomes" id="UP000694888">
    <property type="component" value="Unplaced"/>
</dbReference>
<comment type="pathway">
    <text evidence="3">Hormone biosynthesis.</text>
</comment>
<comment type="pathway">
    <text evidence="12">Steroid hormone biosynthesis; dafachronic acid biosynthesis.</text>
</comment>
<feature type="transmembrane region" description="Helical" evidence="17">
    <location>
        <begin position="64"/>
        <end position="82"/>
    </location>
</feature>
<reference evidence="21" key="1">
    <citation type="submission" date="2025-08" db="UniProtKB">
        <authorList>
            <consortium name="RefSeq"/>
        </authorList>
    </citation>
    <scope>IDENTIFICATION</scope>
</reference>
<evidence type="ECO:0000256" key="2">
    <source>
        <dbReference type="ARBA" id="ARBA00004370"/>
    </source>
</evidence>
<feature type="chain" id="PRO_5047473986" description="cholesterol 7-desaturase" evidence="18">
    <location>
        <begin position="20"/>
        <end position="467"/>
    </location>
</feature>
<comment type="similarity">
    <text evidence="13">Belongs to the cholesterol 7-desaturase family.</text>
</comment>
<evidence type="ECO:0000256" key="14">
    <source>
        <dbReference type="ARBA" id="ARBA00026095"/>
    </source>
</evidence>
<dbReference type="PANTHER" id="PTHR21266">
    <property type="entry name" value="IRON-SULFUR DOMAIN CONTAINING PROTEIN"/>
    <property type="match status" value="1"/>
</dbReference>
<comment type="subcellular location">
    <subcellularLocation>
        <location evidence="2">Membrane</location>
    </subcellularLocation>
</comment>
<evidence type="ECO:0000256" key="11">
    <source>
        <dbReference type="ARBA" id="ARBA00023136"/>
    </source>
</evidence>
<evidence type="ECO:0000256" key="12">
    <source>
        <dbReference type="ARBA" id="ARBA00025712"/>
    </source>
</evidence>
<protein>
    <recommendedName>
        <fullName evidence="14">cholesterol 7-desaturase</fullName>
        <ecNumber evidence="14">1.14.19.21</ecNumber>
    </recommendedName>
</protein>